<dbReference type="AlphaFoldDB" id="A0A1Y2F9V8"/>
<feature type="compositionally biased region" description="Basic and acidic residues" evidence="8">
    <location>
        <begin position="182"/>
        <end position="194"/>
    </location>
</feature>
<evidence type="ECO:0000256" key="8">
    <source>
        <dbReference type="SAM" id="MobiDB-lite"/>
    </source>
</evidence>
<feature type="transmembrane region" description="Helical" evidence="9">
    <location>
        <begin position="7"/>
        <end position="30"/>
    </location>
</feature>
<dbReference type="SUPFAM" id="SSF161111">
    <property type="entry name" value="Cation efflux protein transmembrane domain-like"/>
    <property type="match status" value="1"/>
</dbReference>
<evidence type="ECO:0000256" key="4">
    <source>
        <dbReference type="ARBA" id="ARBA00022692"/>
    </source>
</evidence>
<evidence type="ECO:0000256" key="2">
    <source>
        <dbReference type="ARBA" id="ARBA00008873"/>
    </source>
</evidence>
<dbReference type="SUPFAM" id="SSF160240">
    <property type="entry name" value="Cation efflux protein cytoplasmic domain-like"/>
    <property type="match status" value="1"/>
</dbReference>
<evidence type="ECO:0000259" key="11">
    <source>
        <dbReference type="Pfam" id="PF16916"/>
    </source>
</evidence>
<feature type="transmembrane region" description="Helical" evidence="9">
    <location>
        <begin position="297"/>
        <end position="314"/>
    </location>
</feature>
<keyword evidence="7 9" id="KW-0472">Membrane</keyword>
<keyword evidence="3" id="KW-0813">Transport</keyword>
<feature type="domain" description="Cation efflux protein cytoplasmic" evidence="11">
    <location>
        <begin position="326"/>
        <end position="398"/>
    </location>
</feature>
<name>A0A1Y2F9V8_PROLT</name>
<dbReference type="GO" id="GO:0006882">
    <property type="term" value="P:intracellular zinc ion homeostasis"/>
    <property type="evidence" value="ECO:0007669"/>
    <property type="project" value="TreeGrafter"/>
</dbReference>
<feature type="transmembrane region" description="Helical" evidence="9">
    <location>
        <begin position="109"/>
        <end position="133"/>
    </location>
</feature>
<dbReference type="RefSeq" id="XP_040724305.1">
    <property type="nucleotide sequence ID" value="XM_040869612.1"/>
</dbReference>
<dbReference type="InterPro" id="IPR036837">
    <property type="entry name" value="Cation_efflux_CTD_sf"/>
</dbReference>
<dbReference type="STRING" id="56484.A0A1Y2F9V8"/>
<keyword evidence="13" id="KW-1185">Reference proteome</keyword>
<organism evidence="12 13">
    <name type="scientific">Protomyces lactucae-debilis</name>
    <dbReference type="NCBI Taxonomy" id="2754530"/>
    <lineage>
        <taxon>Eukaryota</taxon>
        <taxon>Fungi</taxon>
        <taxon>Dikarya</taxon>
        <taxon>Ascomycota</taxon>
        <taxon>Taphrinomycotina</taxon>
        <taxon>Taphrinomycetes</taxon>
        <taxon>Taphrinales</taxon>
        <taxon>Protomycetaceae</taxon>
        <taxon>Protomyces</taxon>
    </lineage>
</organism>
<reference evidence="12 13" key="1">
    <citation type="submission" date="2016-07" db="EMBL/GenBank/DDBJ databases">
        <title>Pervasive Adenine N6-methylation of Active Genes in Fungi.</title>
        <authorList>
            <consortium name="DOE Joint Genome Institute"/>
            <person name="Mondo S.J."/>
            <person name="Dannebaum R.O."/>
            <person name="Kuo R.C."/>
            <person name="Labutti K."/>
            <person name="Haridas S."/>
            <person name="Kuo A."/>
            <person name="Salamov A."/>
            <person name="Ahrendt S.R."/>
            <person name="Lipzen A."/>
            <person name="Sullivan W."/>
            <person name="Andreopoulos W.B."/>
            <person name="Clum A."/>
            <person name="Lindquist E."/>
            <person name="Daum C."/>
            <person name="Ramamoorthy G.K."/>
            <person name="Gryganskyi A."/>
            <person name="Culley D."/>
            <person name="Magnuson J.K."/>
            <person name="James T.Y."/>
            <person name="O'Malley M.A."/>
            <person name="Stajich J.E."/>
            <person name="Spatafora J.W."/>
            <person name="Visel A."/>
            <person name="Grigoriev I.V."/>
        </authorList>
    </citation>
    <scope>NUCLEOTIDE SEQUENCE [LARGE SCALE GENOMIC DNA]</scope>
    <source>
        <strain evidence="12 13">12-1054</strain>
    </source>
</reference>
<dbReference type="Pfam" id="PF16916">
    <property type="entry name" value="ZT_dimer"/>
    <property type="match status" value="1"/>
</dbReference>
<gene>
    <name evidence="12" type="ORF">BCR37DRAFT_381090</name>
</gene>
<dbReference type="PANTHER" id="PTHR45820">
    <property type="entry name" value="FI23527P1"/>
    <property type="match status" value="1"/>
</dbReference>
<comment type="subcellular location">
    <subcellularLocation>
        <location evidence="1">Membrane</location>
        <topology evidence="1">Multi-pass membrane protein</topology>
    </subcellularLocation>
</comment>
<dbReference type="InterPro" id="IPR058533">
    <property type="entry name" value="Cation_efflux_TM"/>
</dbReference>
<dbReference type="GeneID" id="63786211"/>
<dbReference type="PANTHER" id="PTHR45820:SF4">
    <property type="entry name" value="ZINC TRANSPORTER 63C, ISOFORM F"/>
    <property type="match status" value="1"/>
</dbReference>
<keyword evidence="6 9" id="KW-1133">Transmembrane helix</keyword>
<protein>
    <submittedName>
        <fullName evidence="12">Cation efflux protein</fullName>
    </submittedName>
</protein>
<evidence type="ECO:0000256" key="3">
    <source>
        <dbReference type="ARBA" id="ARBA00022448"/>
    </source>
</evidence>
<evidence type="ECO:0000259" key="10">
    <source>
        <dbReference type="Pfam" id="PF01545"/>
    </source>
</evidence>
<dbReference type="InterPro" id="IPR027469">
    <property type="entry name" value="Cation_efflux_TMD_sf"/>
</dbReference>
<feature type="transmembrane region" description="Helical" evidence="9">
    <location>
        <begin position="262"/>
        <end position="285"/>
    </location>
</feature>
<dbReference type="NCBIfam" id="TIGR01297">
    <property type="entry name" value="CDF"/>
    <property type="match status" value="2"/>
</dbReference>
<feature type="region of interest" description="Disordered" evidence="8">
    <location>
        <begin position="229"/>
        <end position="254"/>
    </location>
</feature>
<feature type="transmembrane region" description="Helical" evidence="9">
    <location>
        <begin position="76"/>
        <end position="97"/>
    </location>
</feature>
<dbReference type="GO" id="GO:0005385">
    <property type="term" value="F:zinc ion transmembrane transporter activity"/>
    <property type="evidence" value="ECO:0007669"/>
    <property type="project" value="TreeGrafter"/>
</dbReference>
<keyword evidence="4 9" id="KW-0812">Transmembrane</keyword>
<feature type="domain" description="Cation efflux protein transmembrane" evidence="10">
    <location>
        <begin position="10"/>
        <end position="322"/>
    </location>
</feature>
<accession>A0A1Y2F9V8</accession>
<evidence type="ECO:0000256" key="5">
    <source>
        <dbReference type="ARBA" id="ARBA00022833"/>
    </source>
</evidence>
<dbReference type="Gene3D" id="1.20.1510.10">
    <property type="entry name" value="Cation efflux protein transmembrane domain"/>
    <property type="match status" value="2"/>
</dbReference>
<dbReference type="Pfam" id="PF01545">
    <property type="entry name" value="Cation_efflux"/>
    <property type="match status" value="1"/>
</dbReference>
<dbReference type="InterPro" id="IPR002524">
    <property type="entry name" value="Cation_efflux"/>
</dbReference>
<comment type="caution">
    <text evidence="12">The sequence shown here is derived from an EMBL/GenBank/DDBJ whole genome shotgun (WGS) entry which is preliminary data.</text>
</comment>
<dbReference type="GO" id="GO:0016020">
    <property type="term" value="C:membrane"/>
    <property type="evidence" value="ECO:0007669"/>
    <property type="project" value="UniProtKB-SubCell"/>
</dbReference>
<dbReference type="InterPro" id="IPR027470">
    <property type="entry name" value="Cation_efflux_CTD"/>
</dbReference>
<evidence type="ECO:0000256" key="1">
    <source>
        <dbReference type="ARBA" id="ARBA00004141"/>
    </source>
</evidence>
<dbReference type="OMA" id="CLFHQHG"/>
<evidence type="ECO:0000256" key="7">
    <source>
        <dbReference type="ARBA" id="ARBA00023136"/>
    </source>
</evidence>
<dbReference type="Proteomes" id="UP000193685">
    <property type="component" value="Unassembled WGS sequence"/>
</dbReference>
<evidence type="ECO:0000256" key="6">
    <source>
        <dbReference type="ARBA" id="ARBA00022989"/>
    </source>
</evidence>
<dbReference type="EMBL" id="MCFI01000013">
    <property type="protein sequence ID" value="ORY80417.1"/>
    <property type="molecule type" value="Genomic_DNA"/>
</dbReference>
<comment type="similarity">
    <text evidence="2">Belongs to the cation diffusion facilitator (CDF) transporter (TC 2.A.4) family. SLC30A subfamily.</text>
</comment>
<evidence type="ECO:0000313" key="13">
    <source>
        <dbReference type="Proteomes" id="UP000193685"/>
    </source>
</evidence>
<keyword evidence="5" id="KW-0862">Zinc</keyword>
<feature type="transmembrane region" description="Helical" evidence="9">
    <location>
        <begin position="36"/>
        <end position="56"/>
    </location>
</feature>
<evidence type="ECO:0000256" key="9">
    <source>
        <dbReference type="SAM" id="Phobius"/>
    </source>
</evidence>
<sequence length="438" mass="47476">MGFSREASIITLLVIDTLFFFLEIIVGYAVHSLALVADSFHMLNDIISLVIAYWAIKKAGQTENIAAKYTYGWQRAEILGALVNGVFLMALCVSIFLEAIQRFVEPQIITSPLLIVGVGSAGLASNIIGLFLFHEHGHGHSHGHGPAGSDSEEDIESFLPEVQVRKASLAAHGHSHRGSHTHSHDHAHAHGSDGHKRRQSMTSEDIFVHPAQNRAHIKDLADGRRLSETSPLLTDHSGHHHAKPKDSASGGHSHENMNMRAVFLHVLGDALGNIGVIATGLFVQYTKFSWRFYADPVISLVITGIILASAVPLCKSASLILLQVAPPGIHVDEIREDIESIQSVISAHELHVWQLSDTKLVASVHVRITSSDGYMQVAQDIKKCLHAFGIHSCTIQPEFVHDGLAVVDEMEASCLLDCDPDCPPNGAPADAHGHGHAH</sequence>
<proteinExistence type="inferred from homology"/>
<feature type="region of interest" description="Disordered" evidence="8">
    <location>
        <begin position="169"/>
        <end position="200"/>
    </location>
</feature>
<evidence type="ECO:0000313" key="12">
    <source>
        <dbReference type="EMBL" id="ORY80417.1"/>
    </source>
</evidence>
<dbReference type="OrthoDB" id="9944568at2759"/>